<dbReference type="GO" id="GO:0016301">
    <property type="term" value="F:kinase activity"/>
    <property type="evidence" value="ECO:0007669"/>
    <property type="project" value="UniProtKB-KW"/>
</dbReference>
<evidence type="ECO:0000256" key="3">
    <source>
        <dbReference type="ARBA" id="ARBA00022516"/>
    </source>
</evidence>
<dbReference type="GO" id="GO:0008654">
    <property type="term" value="P:phospholipid biosynthetic process"/>
    <property type="evidence" value="ECO:0007669"/>
    <property type="project" value="UniProtKB-KW"/>
</dbReference>
<comment type="similarity">
    <text evidence="2">Belongs to the diacylglycerol/lipid kinase family.</text>
</comment>
<dbReference type="Pfam" id="PF00781">
    <property type="entry name" value="DAGK_cat"/>
    <property type="match status" value="1"/>
</dbReference>
<dbReference type="InterPro" id="IPR045540">
    <property type="entry name" value="YegS/DAGK_C"/>
</dbReference>
<dbReference type="InterPro" id="IPR001206">
    <property type="entry name" value="Diacylglycerol_kinase_cat_dom"/>
</dbReference>
<keyword evidence="11" id="KW-0594">Phospholipid biosynthesis</keyword>
<evidence type="ECO:0000256" key="6">
    <source>
        <dbReference type="ARBA" id="ARBA00022741"/>
    </source>
</evidence>
<keyword evidence="5" id="KW-0479">Metal-binding</keyword>
<proteinExistence type="inferred from homology"/>
<evidence type="ECO:0000256" key="2">
    <source>
        <dbReference type="ARBA" id="ARBA00005983"/>
    </source>
</evidence>
<evidence type="ECO:0000313" key="16">
    <source>
        <dbReference type="Proteomes" id="UP000010146"/>
    </source>
</evidence>
<keyword evidence="13" id="KW-0472">Membrane</keyword>
<dbReference type="Proteomes" id="UP000010146">
    <property type="component" value="Unassembled WGS sequence"/>
</dbReference>
<evidence type="ECO:0000256" key="1">
    <source>
        <dbReference type="ARBA" id="ARBA00001946"/>
    </source>
</evidence>
<dbReference type="Gene3D" id="2.60.200.40">
    <property type="match status" value="1"/>
</dbReference>
<dbReference type="GO" id="GO:0005886">
    <property type="term" value="C:plasma membrane"/>
    <property type="evidence" value="ECO:0007669"/>
    <property type="project" value="TreeGrafter"/>
</dbReference>
<keyword evidence="7" id="KW-0418">Kinase</keyword>
<dbReference type="Gene3D" id="3.40.50.10330">
    <property type="entry name" value="Probable inorganic polyphosphate/atp-NAD kinase, domain 1"/>
    <property type="match status" value="1"/>
</dbReference>
<reference evidence="15 16" key="1">
    <citation type="submission" date="2008-07" db="EMBL/GenBank/DDBJ databases">
        <authorList>
            <person name="Gonzalez J."/>
            <person name="Sokolova T."/>
            <person name="Ferriera S."/>
            <person name="Johnson J."/>
            <person name="Kravitz S."/>
            <person name="Beeson K."/>
            <person name="Sutton G."/>
            <person name="Rogers Y.-H."/>
            <person name="Friedman R."/>
            <person name="Frazier M."/>
            <person name="Venter J.C."/>
        </authorList>
    </citation>
    <scope>NUCLEOTIDE SEQUENCE [LARGE SCALE GENOMIC DNA]</scope>
    <source>
        <strain evidence="15 16">DSM 12653</strain>
    </source>
</reference>
<dbReference type="PROSITE" id="PS50146">
    <property type="entry name" value="DAGK"/>
    <property type="match status" value="1"/>
</dbReference>
<dbReference type="InterPro" id="IPR005218">
    <property type="entry name" value="Diacylglycerol/lipid_kinase"/>
</dbReference>
<keyword evidence="6" id="KW-0547">Nucleotide-binding</keyword>
<keyword evidence="12" id="KW-1208">Phospholipid metabolism</keyword>
<dbReference type="SUPFAM" id="SSF111331">
    <property type="entry name" value="NAD kinase/diacylglycerol kinase-like"/>
    <property type="match status" value="1"/>
</dbReference>
<evidence type="ECO:0000256" key="7">
    <source>
        <dbReference type="ARBA" id="ARBA00022777"/>
    </source>
</evidence>
<keyword evidence="10" id="KW-0443">Lipid metabolism</keyword>
<dbReference type="PANTHER" id="PTHR12358:SF106">
    <property type="entry name" value="LIPID KINASE YEGS"/>
    <property type="match status" value="1"/>
</dbReference>
<dbReference type="InterPro" id="IPR017438">
    <property type="entry name" value="ATP-NAD_kinase_N"/>
</dbReference>
<comment type="cofactor">
    <cofactor evidence="1">
        <name>Mg(2+)</name>
        <dbReference type="ChEBI" id="CHEBI:18420"/>
    </cofactor>
</comment>
<evidence type="ECO:0000313" key="15">
    <source>
        <dbReference type="EMBL" id="KKC28435.1"/>
    </source>
</evidence>
<evidence type="ECO:0000256" key="12">
    <source>
        <dbReference type="ARBA" id="ARBA00023264"/>
    </source>
</evidence>
<gene>
    <name evidence="15" type="ORF">CDSM653_02492</name>
</gene>
<keyword evidence="3" id="KW-0444">Lipid biosynthesis</keyword>
<dbReference type="GO" id="GO:0005524">
    <property type="term" value="F:ATP binding"/>
    <property type="evidence" value="ECO:0007669"/>
    <property type="project" value="UniProtKB-KW"/>
</dbReference>
<reference evidence="15 16" key="2">
    <citation type="journal article" date="2015" name="BMC Genomics">
        <title>Analysis of three genomes within the thermophilic bacterial species Caldanaerobacter subterraneus with a focus on carbon monoxide dehydrogenase evolution and hydrolase diversity.</title>
        <authorList>
            <person name="Sant'Anna F.H."/>
            <person name="Lebedinsky A.V."/>
            <person name="Sokolova T.G."/>
            <person name="Robb F.T."/>
            <person name="Gonzalez J.M."/>
        </authorList>
    </citation>
    <scope>NUCLEOTIDE SEQUENCE [LARGE SCALE GENOMIC DNA]</scope>
    <source>
        <strain evidence="15 16">DSM 12653</strain>
    </source>
</reference>
<name>B7R9K1_9THEO</name>
<dbReference type="AlphaFoldDB" id="B7R9K1"/>
<protein>
    <recommendedName>
        <fullName evidence="14">DAGKc domain-containing protein</fullName>
    </recommendedName>
</protein>
<organism evidence="15 16">
    <name type="scientific">Caldanaerobacter subterraneus subsp. pacificus DSM 12653</name>
    <dbReference type="NCBI Taxonomy" id="391606"/>
    <lineage>
        <taxon>Bacteria</taxon>
        <taxon>Bacillati</taxon>
        <taxon>Bacillota</taxon>
        <taxon>Clostridia</taxon>
        <taxon>Thermoanaerobacterales</taxon>
        <taxon>Thermoanaerobacteraceae</taxon>
        <taxon>Caldanaerobacter</taxon>
    </lineage>
</organism>
<reference evidence="16" key="3">
    <citation type="submission" date="2015-02" db="EMBL/GenBank/DDBJ databases">
        <title>Genome analysis of three genomes within the thermophilic hydrogenogenic bacterial species Caldanaerobacter subterraneus.</title>
        <authorList>
            <person name="Sant'Anna F.H."/>
            <person name="Lebedinsky A."/>
            <person name="Sokolova T."/>
            <person name="Robb F.T."/>
            <person name="Gonzalez J.M."/>
        </authorList>
    </citation>
    <scope>NUCLEOTIDE SEQUENCE [LARGE SCALE GENOMIC DNA]</scope>
    <source>
        <strain evidence="16">DSM 12653</strain>
    </source>
</reference>
<evidence type="ECO:0000256" key="11">
    <source>
        <dbReference type="ARBA" id="ARBA00023209"/>
    </source>
</evidence>
<dbReference type="InterPro" id="IPR016064">
    <property type="entry name" value="NAD/diacylglycerol_kinase_sf"/>
</dbReference>
<keyword evidence="4" id="KW-0808">Transferase</keyword>
<accession>B7R9K1</accession>
<dbReference type="SMART" id="SM00046">
    <property type="entry name" value="DAGKc"/>
    <property type="match status" value="1"/>
</dbReference>
<comment type="caution">
    <text evidence="15">The sequence shown here is derived from an EMBL/GenBank/DDBJ whole genome shotgun (WGS) entry which is preliminary data.</text>
</comment>
<evidence type="ECO:0000256" key="9">
    <source>
        <dbReference type="ARBA" id="ARBA00022842"/>
    </source>
</evidence>
<dbReference type="NCBIfam" id="TIGR00147">
    <property type="entry name" value="YegS/Rv2252/BmrU family lipid kinase"/>
    <property type="match status" value="1"/>
</dbReference>
<evidence type="ECO:0000256" key="8">
    <source>
        <dbReference type="ARBA" id="ARBA00022840"/>
    </source>
</evidence>
<evidence type="ECO:0000256" key="5">
    <source>
        <dbReference type="ARBA" id="ARBA00022723"/>
    </source>
</evidence>
<evidence type="ECO:0000256" key="10">
    <source>
        <dbReference type="ARBA" id="ARBA00023098"/>
    </source>
</evidence>
<dbReference type="Pfam" id="PF19279">
    <property type="entry name" value="YegS_C"/>
    <property type="match status" value="1"/>
</dbReference>
<evidence type="ECO:0000259" key="14">
    <source>
        <dbReference type="PROSITE" id="PS50146"/>
    </source>
</evidence>
<dbReference type="InterPro" id="IPR050187">
    <property type="entry name" value="Lipid_Phosphate_FormReg"/>
</dbReference>
<keyword evidence="9" id="KW-0460">Magnesium</keyword>
<evidence type="ECO:0000256" key="13">
    <source>
        <dbReference type="SAM" id="Phobius"/>
    </source>
</evidence>
<sequence>MWGVISLIAFIVNPVAGGGRAYRKIPEIRRIMKKKLIDYKIFITKYAGHGKILARKAALSGFKVVVAVGGDGTVLEVVNGIKGTPAALGVIPVGTGNDFARFFHIPKKIEKAIDVLIMGNVKVIDAALINGILTFGNIASTGIASETAALAVRFKKFLSGIWAYLVALLNVLFRYKPYSVKIKMDGKEIKKDITIFAAGVLSYYAGGIKLLPGADPHDGCLDVMIVGRVNKLKILVLLPLVIFGKHVHLKSLVETYRTKRVEIEADKEIPITVDGEILYSSKIEIKVEENAIKLCTL</sequence>
<evidence type="ECO:0000256" key="4">
    <source>
        <dbReference type="ARBA" id="ARBA00022679"/>
    </source>
</evidence>
<dbReference type="GO" id="GO:0046872">
    <property type="term" value="F:metal ion binding"/>
    <property type="evidence" value="ECO:0007669"/>
    <property type="project" value="UniProtKB-KW"/>
</dbReference>
<keyword evidence="13" id="KW-1133">Transmembrane helix</keyword>
<feature type="transmembrane region" description="Helical" evidence="13">
    <location>
        <begin position="157"/>
        <end position="173"/>
    </location>
</feature>
<feature type="domain" description="DAGKc" evidence="14">
    <location>
        <begin position="3"/>
        <end position="133"/>
    </location>
</feature>
<dbReference type="EMBL" id="ABXP02000126">
    <property type="protein sequence ID" value="KKC28435.1"/>
    <property type="molecule type" value="Genomic_DNA"/>
</dbReference>
<keyword evidence="8" id="KW-0067">ATP-binding</keyword>
<keyword evidence="13" id="KW-0812">Transmembrane</keyword>
<dbReference type="PANTHER" id="PTHR12358">
    <property type="entry name" value="SPHINGOSINE KINASE"/>
    <property type="match status" value="1"/>
</dbReference>